<accession>A0A914Q165</accession>
<evidence type="ECO:0000313" key="4">
    <source>
        <dbReference type="Proteomes" id="UP000887578"/>
    </source>
</evidence>
<dbReference type="InterPro" id="IPR036013">
    <property type="entry name" value="Band_7/SPFH_dom_sf"/>
</dbReference>
<dbReference type="Pfam" id="PF01145">
    <property type="entry name" value="Band_7"/>
    <property type="match status" value="1"/>
</dbReference>
<evidence type="ECO:0000259" key="3">
    <source>
        <dbReference type="SMART" id="SM00244"/>
    </source>
</evidence>
<dbReference type="InterPro" id="IPR043202">
    <property type="entry name" value="Band-7_stomatin-like"/>
</dbReference>
<dbReference type="SUPFAM" id="SSF117892">
    <property type="entry name" value="Band 7/SPFH domain"/>
    <property type="match status" value="1"/>
</dbReference>
<evidence type="ECO:0000256" key="2">
    <source>
        <dbReference type="SAM" id="Phobius"/>
    </source>
</evidence>
<sequence length="222" mass="24725">MALKPKPIVRVQKFEWTAASIAHYSVILMAYLMFFLTLPFSLFFCIKVVHEYKRMVVFRLGKLYMNKPLGPGIVIILPCVDSYTVVDLRTMSYDVPSQEMLTKDSVTVSVDAAIYFRTSDPIATISAAVDSILSTKQLAQTTIRNVLGTRSLSEIMSAREEIALQAQEILNPTAANWGIKLERVEVKDIKLPRELTRVLAIEAEASRLADAKIVSAAGELNV</sequence>
<dbReference type="AlphaFoldDB" id="A0A914Q165"/>
<dbReference type="Proteomes" id="UP000887578">
    <property type="component" value="Unplaced"/>
</dbReference>
<dbReference type="InterPro" id="IPR001107">
    <property type="entry name" value="Band_7"/>
</dbReference>
<organism evidence="4 5">
    <name type="scientific">Panagrolaimus davidi</name>
    <dbReference type="NCBI Taxonomy" id="227884"/>
    <lineage>
        <taxon>Eukaryota</taxon>
        <taxon>Metazoa</taxon>
        <taxon>Ecdysozoa</taxon>
        <taxon>Nematoda</taxon>
        <taxon>Chromadorea</taxon>
        <taxon>Rhabditida</taxon>
        <taxon>Tylenchina</taxon>
        <taxon>Panagrolaimomorpha</taxon>
        <taxon>Panagrolaimoidea</taxon>
        <taxon>Panagrolaimidae</taxon>
        <taxon>Panagrolaimus</taxon>
    </lineage>
</organism>
<evidence type="ECO:0000256" key="1">
    <source>
        <dbReference type="ARBA" id="ARBA00008164"/>
    </source>
</evidence>
<keyword evidence="4" id="KW-1185">Reference proteome</keyword>
<keyword evidence="2" id="KW-0812">Transmembrane</keyword>
<keyword evidence="2" id="KW-0472">Membrane</keyword>
<dbReference type="GO" id="GO:0009898">
    <property type="term" value="C:cytoplasmic side of plasma membrane"/>
    <property type="evidence" value="ECO:0007669"/>
    <property type="project" value="UniProtKB-ARBA"/>
</dbReference>
<feature type="domain" description="Band 7" evidence="3">
    <location>
        <begin position="44"/>
        <end position="203"/>
    </location>
</feature>
<dbReference type="PANTHER" id="PTHR10264:SF116">
    <property type="entry name" value="STOMATIN-3"/>
    <property type="match status" value="1"/>
</dbReference>
<dbReference type="PRINTS" id="PR00721">
    <property type="entry name" value="STOMATIN"/>
</dbReference>
<dbReference type="WBParaSite" id="PDA_v2.g24447.t1">
    <property type="protein sequence ID" value="PDA_v2.g24447.t1"/>
    <property type="gene ID" value="PDA_v2.g24447"/>
</dbReference>
<comment type="similarity">
    <text evidence="1">Belongs to the band 7/mec-2 family.</text>
</comment>
<reference evidence="5" key="1">
    <citation type="submission" date="2022-11" db="UniProtKB">
        <authorList>
            <consortium name="WormBaseParasite"/>
        </authorList>
    </citation>
    <scope>IDENTIFICATION</scope>
</reference>
<proteinExistence type="inferred from homology"/>
<keyword evidence="2" id="KW-1133">Transmembrane helix</keyword>
<dbReference type="SMART" id="SM00244">
    <property type="entry name" value="PHB"/>
    <property type="match status" value="1"/>
</dbReference>
<dbReference type="FunFam" id="3.30.479.30:FF:000004">
    <property type="entry name" value="Putative membrane protease family, stomatin"/>
    <property type="match status" value="1"/>
</dbReference>
<feature type="transmembrane region" description="Helical" evidence="2">
    <location>
        <begin position="21"/>
        <end position="49"/>
    </location>
</feature>
<dbReference type="PANTHER" id="PTHR10264">
    <property type="entry name" value="BAND 7 PROTEIN-RELATED"/>
    <property type="match status" value="1"/>
</dbReference>
<name>A0A914Q165_9BILA</name>
<dbReference type="Gene3D" id="3.30.479.30">
    <property type="entry name" value="Band 7 domain"/>
    <property type="match status" value="1"/>
</dbReference>
<dbReference type="InterPro" id="IPR001972">
    <property type="entry name" value="Stomatin_HflK_fam"/>
</dbReference>
<evidence type="ECO:0000313" key="5">
    <source>
        <dbReference type="WBParaSite" id="PDA_v2.g24447.t1"/>
    </source>
</evidence>
<protein>
    <submittedName>
        <fullName evidence="5">Band 7 domain-containing protein</fullName>
    </submittedName>
</protein>